<dbReference type="InterPro" id="IPR013783">
    <property type="entry name" value="Ig-like_fold"/>
</dbReference>
<feature type="chain" id="PRO_5045459007" description="Fibronectin type-III domain-containing protein" evidence="1">
    <location>
        <begin position="23"/>
        <end position="239"/>
    </location>
</feature>
<name>A0ABW6D1Z2_9BACT</name>
<accession>A0ABW6D1Z2</accession>
<evidence type="ECO:0000313" key="3">
    <source>
        <dbReference type="Proteomes" id="UP001598112"/>
    </source>
</evidence>
<feature type="signal peptide" evidence="1">
    <location>
        <begin position="1"/>
        <end position="22"/>
    </location>
</feature>
<proteinExistence type="predicted"/>
<evidence type="ECO:0000256" key="1">
    <source>
        <dbReference type="SAM" id="SignalP"/>
    </source>
</evidence>
<dbReference type="Proteomes" id="UP001598112">
    <property type="component" value="Unassembled WGS sequence"/>
</dbReference>
<gene>
    <name evidence="2" type="ORF">SKC35_00820</name>
</gene>
<evidence type="ECO:0008006" key="4">
    <source>
        <dbReference type="Google" id="ProtNLM"/>
    </source>
</evidence>
<organism evidence="2 3">
    <name type="scientific">Aquirufa originis</name>
    <dbReference type="NCBI Taxonomy" id="3096514"/>
    <lineage>
        <taxon>Bacteria</taxon>
        <taxon>Pseudomonadati</taxon>
        <taxon>Bacteroidota</taxon>
        <taxon>Cytophagia</taxon>
        <taxon>Cytophagales</taxon>
        <taxon>Flectobacillaceae</taxon>
        <taxon>Aquirufa</taxon>
    </lineage>
</organism>
<dbReference type="PROSITE" id="PS51257">
    <property type="entry name" value="PROKAR_LIPOPROTEIN"/>
    <property type="match status" value="1"/>
</dbReference>
<dbReference type="InterPro" id="IPR036116">
    <property type="entry name" value="FN3_sf"/>
</dbReference>
<reference evidence="2 3" key="1">
    <citation type="submission" date="2024-03" db="EMBL/GenBank/DDBJ databases">
        <title>Aquirufa genome sequencing.</title>
        <authorList>
            <person name="Pitt A."/>
            <person name="Hahn M.W."/>
        </authorList>
    </citation>
    <scope>NUCLEOTIDE SEQUENCE [LARGE SCALE GENOMIC DNA]</scope>
    <source>
        <strain evidence="2 3">KTFRIE-69F</strain>
    </source>
</reference>
<dbReference type="EMBL" id="JBBKXY010000001">
    <property type="protein sequence ID" value="MFD3292218.1"/>
    <property type="molecule type" value="Genomic_DNA"/>
</dbReference>
<keyword evidence="3" id="KW-1185">Reference proteome</keyword>
<protein>
    <recommendedName>
        <fullName evidence="4">Fibronectin type-III domain-containing protein</fullName>
    </recommendedName>
</protein>
<keyword evidence="1" id="KW-0732">Signal</keyword>
<evidence type="ECO:0000313" key="2">
    <source>
        <dbReference type="EMBL" id="MFD3292218.1"/>
    </source>
</evidence>
<dbReference type="RefSeq" id="WP_377977618.1">
    <property type="nucleotide sequence ID" value="NZ_JBBKXY010000001.1"/>
</dbReference>
<dbReference type="SUPFAM" id="SSF49265">
    <property type="entry name" value="Fibronectin type III"/>
    <property type="match status" value="1"/>
</dbReference>
<dbReference type="Gene3D" id="2.60.40.10">
    <property type="entry name" value="Immunoglobulins"/>
    <property type="match status" value="1"/>
</dbReference>
<sequence>MRNLKIYITALVLAGCSGGDPAPTPTPPTPPIPTVNAPGAVTLSAPEKNKTCEPGAVISDTQREVSFSWTASANTDSYDMAITDLNTNAVTTVAGITGTSTKVNLTKGTPYSWKLTSKSTKSTQTGTSETWNFYLAGTGVSNFAPFPATIVSPTPGSTVTPKAGKVTLSWTGSDPENDKLTYTVYLDAVDGKQTPTPALTNITSTSVDVTIEAGKIYYWRIKTSDGSNTSTTIVYQFKN</sequence>
<comment type="caution">
    <text evidence="2">The sequence shown here is derived from an EMBL/GenBank/DDBJ whole genome shotgun (WGS) entry which is preliminary data.</text>
</comment>